<evidence type="ECO:0000313" key="2">
    <source>
        <dbReference type="Proteomes" id="UP000683000"/>
    </source>
</evidence>
<evidence type="ECO:0000313" key="1">
    <source>
        <dbReference type="EMBL" id="KAG6372939.1"/>
    </source>
</evidence>
<sequence>MLLESAKKVDKSHSNLMKDFFWMVFIATFPSFPGGEWDAWDACISMGGTFITTWLGEARLQYLKDSQTPDAVRQFIFDELKEVIEHIFSISIWSACLTSCMLHSGCLMFILQIAACISSLVQARISLMNIAMNKWCGVTMTFLLSANQTSACDVLWNRCHCRPNVTLWLIGATGDLRRTSGIPGQQNIQVVMADQRSLEQVYPVLLRCVWHCIWDTQRIFGICVVNASLE</sequence>
<dbReference type="EMBL" id="JAGFBS010000024">
    <property type="protein sequence ID" value="KAG6372939.1"/>
    <property type="molecule type" value="Genomic_DNA"/>
</dbReference>
<keyword evidence="2" id="KW-1185">Reference proteome</keyword>
<comment type="caution">
    <text evidence="1">The sequence shown here is derived from an EMBL/GenBank/DDBJ whole genome shotgun (WGS) entry which is preliminary data.</text>
</comment>
<reference evidence="1" key="1">
    <citation type="submission" date="2021-03" db="EMBL/GenBank/DDBJ databases">
        <title>Evolutionary innovations through gain and loss of genes in the ectomycorrhizal Boletales.</title>
        <authorList>
            <person name="Wu G."/>
            <person name="Miyauchi S."/>
            <person name="Morin E."/>
            <person name="Yang Z.-L."/>
            <person name="Xu J."/>
            <person name="Martin F.M."/>
        </authorList>
    </citation>
    <scope>NUCLEOTIDE SEQUENCE</scope>
    <source>
        <strain evidence="1">BR01</strain>
    </source>
</reference>
<proteinExistence type="predicted"/>
<dbReference type="OrthoDB" id="2659593at2759"/>
<protein>
    <submittedName>
        <fullName evidence="1">Uncharacterized protein</fullName>
    </submittedName>
</protein>
<name>A0A8I2YIG7_9AGAM</name>
<accession>A0A8I2YIG7</accession>
<gene>
    <name evidence="1" type="ORF">JVT61DRAFT_6977</name>
</gene>
<dbReference type="AlphaFoldDB" id="A0A8I2YIG7"/>
<organism evidence="1 2">
    <name type="scientific">Boletus reticuloceps</name>
    <dbReference type="NCBI Taxonomy" id="495285"/>
    <lineage>
        <taxon>Eukaryota</taxon>
        <taxon>Fungi</taxon>
        <taxon>Dikarya</taxon>
        <taxon>Basidiomycota</taxon>
        <taxon>Agaricomycotina</taxon>
        <taxon>Agaricomycetes</taxon>
        <taxon>Agaricomycetidae</taxon>
        <taxon>Boletales</taxon>
        <taxon>Boletineae</taxon>
        <taxon>Boletaceae</taxon>
        <taxon>Boletoideae</taxon>
        <taxon>Boletus</taxon>
    </lineage>
</organism>
<dbReference type="Proteomes" id="UP000683000">
    <property type="component" value="Unassembled WGS sequence"/>
</dbReference>